<dbReference type="InterPro" id="IPR013761">
    <property type="entry name" value="SAM/pointed_sf"/>
</dbReference>
<name>A0A3Q2HLC8_HORSE</name>
<feature type="compositionally biased region" description="Basic and acidic residues" evidence="1">
    <location>
        <begin position="862"/>
        <end position="889"/>
    </location>
</feature>
<dbReference type="PROSITE" id="PS50105">
    <property type="entry name" value="SAM_DOMAIN"/>
    <property type="match status" value="1"/>
</dbReference>
<feature type="region of interest" description="Disordered" evidence="1">
    <location>
        <begin position="812"/>
        <end position="831"/>
    </location>
</feature>
<dbReference type="Gene3D" id="1.10.150.50">
    <property type="entry name" value="Transcription Factor, Ets-1"/>
    <property type="match status" value="1"/>
</dbReference>
<feature type="compositionally biased region" description="Basic and acidic residues" evidence="1">
    <location>
        <begin position="1277"/>
        <end position="1301"/>
    </location>
</feature>
<feature type="region of interest" description="Disordered" evidence="1">
    <location>
        <begin position="473"/>
        <end position="493"/>
    </location>
</feature>
<evidence type="ECO:0000256" key="1">
    <source>
        <dbReference type="SAM" id="MobiDB-lite"/>
    </source>
</evidence>
<dbReference type="Ensembl" id="ENSECAT00000032152.2">
    <property type="protein sequence ID" value="ENSECAP00000034727.2"/>
    <property type="gene ID" value="ENSECAG00000007854.4"/>
</dbReference>
<feature type="region of interest" description="Disordered" evidence="1">
    <location>
        <begin position="1243"/>
        <end position="1531"/>
    </location>
</feature>
<dbReference type="InterPro" id="IPR017874">
    <property type="entry name" value="CRIC_domain"/>
</dbReference>
<reference evidence="3" key="2">
    <citation type="submission" date="2025-08" db="UniProtKB">
        <authorList>
            <consortium name="Ensembl"/>
        </authorList>
    </citation>
    <scope>IDENTIFICATION</scope>
    <source>
        <strain evidence="3">Thoroughbred</strain>
    </source>
</reference>
<feature type="compositionally biased region" description="Basic and acidic residues" evidence="1">
    <location>
        <begin position="1243"/>
        <end position="1254"/>
    </location>
</feature>
<dbReference type="Proteomes" id="UP000002281">
    <property type="component" value="Chromosome X"/>
</dbReference>
<dbReference type="SUPFAM" id="SSF47769">
    <property type="entry name" value="SAM/Pointed domain"/>
    <property type="match status" value="1"/>
</dbReference>
<sequence>MHFKTTDNLRRDPTVTSSPTEVRVWIEELDYSFLVYGENFERAEINGEKLLNITRQKLSELGVIRTDHQDIILKAVADIYKKDKSEEAAMQGEDQNDKKMPTRFRKQSEHLEHAIDHVLVLISERRRARTLHGTNEQPPRNILTAALELINMVKMILNILERPPFDCMSEFSSLKSHLIKHITLLKHFSEQNDKKMPTRFRKQSEHLEHAIDHVLVLISERRRARTLHGTNEQPPRNILTAALELINMVKMILNILERPPFDCMSEFSSLKSHLIKHITLLKHFSEQSDLSHEMESDMIDVCKGVTKICHYIIALPPDLAGPETQIQELITPEEKPPGVQVPIAIEPEAMSFSGERGPDYVPPTHHLSMPITTTSSSSEPMFPLQDVSLQNEIVPYIFEDFSPKMPNTPSNEGAIMMPRDEENKFETEVSDTKGSETSAGSLDYKSLRDLTIIESDTPLPDCGSEKCVIDSDSDRGIGLDSDSEEHSKDSDSILWGMDSDSEKHFMDADSVKHLLEAEKYQMASDSEEDLMESEQHLVGVEQCWVDFDALKYWMDSDSEKCLEDSDSEKYVVDSDNERPAIDSDSEKYPMACASVKHVLKAEKCQMALDSVKRLMESEKRLMETEQHQMLSVSDVVDTDMERDGVGSASLPGAHLMGEEKHQKKTISKRYMMDSDSETCMMDSERYGLASAAVKCLMDAKTSQLSTDTERRWIDFLSERHTTDLDPESLGIASDSVKHMMKTERVSDLEKFWIGLRCASERFWTEPERQQLDFDYGKCCDSSRIYQHRSVRLQGSSGRCQDDRQRHWDNLERHQIDSDSEKHQANSDNERYQNEFESERHMMEMKRKQCLIQSENQRLQIDEKKERYLTESDSEKEHRIVSENKRHQLDSESEAQRLGARRKENRPQGFWRPVFLSPALGQGKETAEQHSVQQIDNKVSRSQLVRYLTDDKIVRFKEVSQALTDKQDSQQKLKEKHSYDLFPDPNTFVDNKHHRNVSHKISFSKSHCKDYRYQQSFQSSVSHVNPTHHLSAEEYTYEVSAPVYHSNSMSPMSALRLKTHRSNTYPLDTGAPICSKCFMEIDNSPFHKCLINSDDDSDPDCPLHFQIPLDSKYSLSPKSIKHCKTLQNSPLSQSLDPEHLVDICPLHWGDSKYSLGSTSYIHCKSCLALQNQIGSTVTHTFPMNPQNTMGHHNTPDPDNVINTSNVAGLESEGTFNLIAKFENEGNTDNETKLISAGNLKDKANAKDKPLLKDETDREDETDSEDEKNPEDEIDSEDEKSTKDKKDPKDKSDPDDTDPKDGNAENDSDANNGSDPSGDADPSSGADSGSDGDSNSGADSNIDNATNNNANSKYSTDSEEEKHTNNSDNASGLGNGVDQNCTAESNSDANPSYTSGLQNGTGLDYTSGSNNDAGPSNATGSGNDIFANNGTDPNNGPGPNNSRFGPNIKGSGFQNNGPGSQNIRPGPNSSSPNINDLGPNNSPATNNSSPGSNNNSPGLKKDSDSNHNAKPSNATSENSAISPNKDADSYDTKTTSAAGHNYAAIPKYDSDFDYVPGFIHALGSSFVISPTYIARNSYAARPTSTASTVNITDTSNTTSYRGVISPRYSAGTNCASDTNHDPRFTHVLHSNYVINPNYDSITTHNVHNSTSINNFNNLSEPELEIDADLSISNISYDNSPTFSAGLNCASTLENLTSSKFSDSSQLGRNYTIFDAHKFGAWLKVSAGSIDSTNFQHATAKDILDAKDSGFLKDFSIVQNPIGIKGAASLNFHSNSNILLPSFAIIVEAELPDLEKFAISSGAVNQFFKWKTCFLGIFNLRYNKTIFYPKILATCSSSTSRQVADNALALD</sequence>
<feature type="compositionally biased region" description="Acidic residues" evidence="1">
    <location>
        <begin position="1255"/>
        <end position="1276"/>
    </location>
</feature>
<dbReference type="GO" id="GO:0036002">
    <property type="term" value="F:pre-mRNA binding"/>
    <property type="evidence" value="ECO:0000318"/>
    <property type="project" value="GO_Central"/>
</dbReference>
<dbReference type="Pfam" id="PF00536">
    <property type="entry name" value="SAM_1"/>
    <property type="match status" value="1"/>
</dbReference>
<feature type="compositionally biased region" description="Low complexity" evidence="1">
    <location>
        <begin position="1476"/>
        <end position="1496"/>
    </location>
</feature>
<dbReference type="GO" id="GO:0071007">
    <property type="term" value="C:U2-type catalytic step 2 spliceosome"/>
    <property type="evidence" value="ECO:0000318"/>
    <property type="project" value="GO_Central"/>
</dbReference>
<dbReference type="PANTHER" id="PTHR12844:SF17">
    <property type="entry name" value="CONNECTOR ENHANCER OF KINASE SUPPRESSOR OF RAS 3"/>
    <property type="match status" value="1"/>
</dbReference>
<feature type="region of interest" description="Disordered" evidence="1">
    <location>
        <begin position="862"/>
        <end position="903"/>
    </location>
</feature>
<feature type="compositionally biased region" description="Low complexity" evidence="1">
    <location>
        <begin position="1310"/>
        <end position="1350"/>
    </location>
</feature>
<keyword evidence="4" id="KW-1185">Reference proteome</keyword>
<dbReference type="GeneTree" id="ENSGT00390000002792"/>
<dbReference type="SMART" id="SM00454">
    <property type="entry name" value="SAM"/>
    <property type="match status" value="1"/>
</dbReference>
<dbReference type="GO" id="GO:0071006">
    <property type="term" value="C:U2-type catalytic step 1 spliceosome"/>
    <property type="evidence" value="ECO:0000318"/>
    <property type="project" value="GO_Central"/>
</dbReference>
<feature type="compositionally biased region" description="Polar residues" evidence="1">
    <location>
        <begin position="1364"/>
        <end position="1420"/>
    </location>
</feature>
<feature type="domain" description="SAM" evidence="2">
    <location>
        <begin position="17"/>
        <end position="82"/>
    </location>
</feature>
<reference evidence="3 4" key="1">
    <citation type="journal article" date="2009" name="Science">
        <title>Genome sequence, comparative analysis, and population genetics of the domestic horse.</title>
        <authorList>
            <consortium name="Broad Institute Genome Sequencing Platform"/>
            <consortium name="Broad Institute Whole Genome Assembly Team"/>
            <person name="Wade C.M."/>
            <person name="Giulotto E."/>
            <person name="Sigurdsson S."/>
            <person name="Zoli M."/>
            <person name="Gnerre S."/>
            <person name="Imsland F."/>
            <person name="Lear T.L."/>
            <person name="Adelson D.L."/>
            <person name="Bailey E."/>
            <person name="Bellone R.R."/>
            <person name="Bloecker H."/>
            <person name="Distl O."/>
            <person name="Edgar R.C."/>
            <person name="Garber M."/>
            <person name="Leeb T."/>
            <person name="Mauceli E."/>
            <person name="MacLeod J.N."/>
            <person name="Penedo M.C.T."/>
            <person name="Raison J.M."/>
            <person name="Sharpe T."/>
            <person name="Vogel J."/>
            <person name="Andersson L."/>
            <person name="Antczak D.F."/>
            <person name="Biagi T."/>
            <person name="Binns M.M."/>
            <person name="Chowdhary B.P."/>
            <person name="Coleman S.J."/>
            <person name="Della Valle G."/>
            <person name="Fryc S."/>
            <person name="Guerin G."/>
            <person name="Hasegawa T."/>
            <person name="Hill E.W."/>
            <person name="Jurka J."/>
            <person name="Kiialainen A."/>
            <person name="Lindgren G."/>
            <person name="Liu J."/>
            <person name="Magnani E."/>
            <person name="Mickelson J.R."/>
            <person name="Murray J."/>
            <person name="Nergadze S.G."/>
            <person name="Onofrio R."/>
            <person name="Pedroni S."/>
            <person name="Piras M.F."/>
            <person name="Raudsepp T."/>
            <person name="Rocchi M."/>
            <person name="Roeed K.H."/>
            <person name="Ryder O.A."/>
            <person name="Searle S."/>
            <person name="Skow L."/>
            <person name="Swinburne J.E."/>
            <person name="Syvaenen A.C."/>
            <person name="Tozaki T."/>
            <person name="Valberg S.J."/>
            <person name="Vaudin M."/>
            <person name="White J.R."/>
            <person name="Zody M.C."/>
            <person name="Lander E.S."/>
            <person name="Lindblad-Toh K."/>
        </authorList>
    </citation>
    <scope>NUCLEOTIDE SEQUENCE [LARGE SCALE GENOMIC DNA]</scope>
    <source>
        <strain evidence="3 4">Thoroughbred</strain>
    </source>
</reference>
<feature type="compositionally biased region" description="Low complexity" evidence="1">
    <location>
        <begin position="1426"/>
        <end position="1445"/>
    </location>
</feature>
<dbReference type="PANTHER" id="PTHR12844">
    <property type="entry name" value="CONNECTOR ENCHANCER OF KINASE SUPPRESSOR OF RAS"/>
    <property type="match status" value="1"/>
</dbReference>
<evidence type="ECO:0000259" key="2">
    <source>
        <dbReference type="PROSITE" id="PS50105"/>
    </source>
</evidence>
<proteinExistence type="predicted"/>
<dbReference type="InterPro" id="IPR051566">
    <property type="entry name" value="CNKSR"/>
</dbReference>
<feature type="compositionally biased region" description="Polar residues" evidence="1">
    <location>
        <begin position="1506"/>
        <end position="1520"/>
    </location>
</feature>
<dbReference type="Pfam" id="PF10534">
    <property type="entry name" value="CRIC_ras_sig"/>
    <property type="match status" value="2"/>
</dbReference>
<protein>
    <recommendedName>
        <fullName evidence="2">SAM domain-containing protein</fullName>
    </recommendedName>
</protein>
<evidence type="ECO:0000313" key="3">
    <source>
        <dbReference type="Ensembl" id="ENSECAP00000034727.2"/>
    </source>
</evidence>
<reference evidence="3" key="3">
    <citation type="submission" date="2025-09" db="UniProtKB">
        <authorList>
            <consortium name="Ensembl"/>
        </authorList>
    </citation>
    <scope>IDENTIFICATION</scope>
    <source>
        <strain evidence="3">Thoroughbred</strain>
    </source>
</reference>
<dbReference type="Bgee" id="ENSECAG00000007854">
    <property type="expression patterns" value="Expressed in testis and 1 other cell type or tissue"/>
</dbReference>
<organism evidence="3 4">
    <name type="scientific">Equus caballus</name>
    <name type="common">Horse</name>
    <dbReference type="NCBI Taxonomy" id="9796"/>
    <lineage>
        <taxon>Eukaryota</taxon>
        <taxon>Metazoa</taxon>
        <taxon>Chordata</taxon>
        <taxon>Craniata</taxon>
        <taxon>Vertebrata</taxon>
        <taxon>Euteleostomi</taxon>
        <taxon>Mammalia</taxon>
        <taxon>Eutheria</taxon>
        <taxon>Laurasiatheria</taxon>
        <taxon>Perissodactyla</taxon>
        <taxon>Equidae</taxon>
        <taxon>Equus</taxon>
    </lineage>
</organism>
<evidence type="ECO:0000313" key="4">
    <source>
        <dbReference type="Proteomes" id="UP000002281"/>
    </source>
</evidence>
<dbReference type="GO" id="GO:0000974">
    <property type="term" value="C:Prp19 complex"/>
    <property type="evidence" value="ECO:0000318"/>
    <property type="project" value="GO_Central"/>
</dbReference>
<dbReference type="GO" id="GO:0017070">
    <property type="term" value="F:U6 snRNA binding"/>
    <property type="evidence" value="ECO:0000318"/>
    <property type="project" value="GO_Central"/>
</dbReference>
<accession>A0A3Q2HLC8</accession>
<feature type="compositionally biased region" description="Polar residues" evidence="1">
    <location>
        <begin position="1450"/>
        <end position="1472"/>
    </location>
</feature>
<dbReference type="InterPro" id="IPR001660">
    <property type="entry name" value="SAM"/>
</dbReference>